<reference evidence="2 3" key="1">
    <citation type="submission" date="2024-10" db="EMBL/GenBank/DDBJ databases">
        <authorList>
            <person name="Kim D."/>
        </authorList>
    </citation>
    <scope>NUCLEOTIDE SEQUENCE [LARGE SCALE GENOMIC DNA]</scope>
    <source>
        <strain evidence="2">BH-2024</strain>
    </source>
</reference>
<evidence type="ECO:0000256" key="1">
    <source>
        <dbReference type="SAM" id="MobiDB-lite"/>
    </source>
</evidence>
<organism evidence="2 3">
    <name type="scientific">Heterodera trifolii</name>
    <dbReference type="NCBI Taxonomy" id="157864"/>
    <lineage>
        <taxon>Eukaryota</taxon>
        <taxon>Metazoa</taxon>
        <taxon>Ecdysozoa</taxon>
        <taxon>Nematoda</taxon>
        <taxon>Chromadorea</taxon>
        <taxon>Rhabditida</taxon>
        <taxon>Tylenchina</taxon>
        <taxon>Tylenchomorpha</taxon>
        <taxon>Tylenchoidea</taxon>
        <taxon>Heteroderidae</taxon>
        <taxon>Heteroderinae</taxon>
        <taxon>Heterodera</taxon>
    </lineage>
</organism>
<evidence type="ECO:0000313" key="2">
    <source>
        <dbReference type="EMBL" id="KAL3068392.1"/>
    </source>
</evidence>
<feature type="compositionally biased region" description="Basic and acidic residues" evidence="1">
    <location>
        <begin position="145"/>
        <end position="154"/>
    </location>
</feature>
<keyword evidence="3" id="KW-1185">Reference proteome</keyword>
<accession>A0ABD2HNT6</accession>
<feature type="compositionally biased region" description="Basic and acidic residues" evidence="1">
    <location>
        <begin position="95"/>
        <end position="113"/>
    </location>
</feature>
<name>A0ABD2HNT6_9BILA</name>
<sequence>MDKLNKLGRVGEGVWQMMSRGQRGEGWRGMLRPPLPPPSTVCHRRPSIRLTHPPVFFCGGQNRLVENIEGGGDGELQRLIQTKATTWEGEEWEGREEKVKKSNGRKETRKGGGREGGIGRRRGGEKEEERERGRPWHRSNGSRGEVPRDGMENQ</sequence>
<dbReference type="Proteomes" id="UP001620626">
    <property type="component" value="Unassembled WGS sequence"/>
</dbReference>
<dbReference type="EMBL" id="JBICBT010001408">
    <property type="protein sequence ID" value="KAL3068392.1"/>
    <property type="molecule type" value="Genomic_DNA"/>
</dbReference>
<evidence type="ECO:0000313" key="3">
    <source>
        <dbReference type="Proteomes" id="UP001620626"/>
    </source>
</evidence>
<protein>
    <submittedName>
        <fullName evidence="2">Uncharacterized protein</fullName>
    </submittedName>
</protein>
<feature type="region of interest" description="Disordered" evidence="1">
    <location>
        <begin position="85"/>
        <end position="154"/>
    </location>
</feature>
<proteinExistence type="predicted"/>
<feature type="compositionally biased region" description="Basic and acidic residues" evidence="1">
    <location>
        <begin position="122"/>
        <end position="134"/>
    </location>
</feature>
<dbReference type="AlphaFoldDB" id="A0ABD2HNT6"/>
<comment type="caution">
    <text evidence="2">The sequence shown here is derived from an EMBL/GenBank/DDBJ whole genome shotgun (WGS) entry which is preliminary data.</text>
</comment>
<gene>
    <name evidence="2" type="ORF">niasHT_030683</name>
</gene>